<name>A0A023FC54_AMBCJ</name>
<feature type="signal peptide" evidence="1">
    <location>
        <begin position="1"/>
        <end position="23"/>
    </location>
</feature>
<sequence>MPLHYYAYIFLWIFLVEIKGAFGSAKTPADDGYKKEIMLKVLKSLFPRKGAPILPEHYFSVRNPLKENKTLFRFNVTGGLMFMRGTRAVKPMEVCKFLLAPTPHAYCRLPIPGSFATYKCKLSYGKPVTDHFKINLSMQEYEGWNNPADVTGYFDITGYPNHPRLVLTSVFVTEFAVYTTSSPPFENFTVFKKYNWNQTLITKVWDN</sequence>
<evidence type="ECO:0000313" key="2">
    <source>
        <dbReference type="EMBL" id="JAC19191.1"/>
    </source>
</evidence>
<dbReference type="AlphaFoldDB" id="A0A023FC54"/>
<feature type="chain" id="PRO_5001520689" evidence="1">
    <location>
        <begin position="24"/>
        <end position="207"/>
    </location>
</feature>
<reference evidence="2" key="1">
    <citation type="submission" date="2014-03" db="EMBL/GenBank/DDBJ databases">
        <title>The sialotranscriptome of Amblyomma triste, Amblyomma parvum and Amblyomma cajennense ticks, uncovered by 454-based RNA-seq.</title>
        <authorList>
            <person name="Garcia G.R."/>
            <person name="Gardinassi L.G."/>
            <person name="Ribeiro J.M."/>
            <person name="Anatriello E."/>
            <person name="Ferreira B.R."/>
            <person name="Moreira H.N."/>
            <person name="Mafra C."/>
            <person name="Olegario M.M."/>
            <person name="Szabo P.J."/>
            <person name="Miranda-Santos I.K."/>
            <person name="Maruyama S.R."/>
        </authorList>
    </citation>
    <scope>NUCLEOTIDE SEQUENCE</scope>
    <source>
        <strain evidence="2">Uberlandia</strain>
        <tissue evidence="2">Salivary glands</tissue>
    </source>
</reference>
<evidence type="ECO:0000256" key="1">
    <source>
        <dbReference type="SAM" id="SignalP"/>
    </source>
</evidence>
<protein>
    <submittedName>
        <fullName evidence="2">Putative secreted protein</fullName>
    </submittedName>
</protein>
<organism evidence="2">
    <name type="scientific">Amblyomma cajennense</name>
    <name type="common">Cayenne tick</name>
    <name type="synonym">Acarus cajennensis</name>
    <dbReference type="NCBI Taxonomy" id="34607"/>
    <lineage>
        <taxon>Eukaryota</taxon>
        <taxon>Metazoa</taxon>
        <taxon>Ecdysozoa</taxon>
        <taxon>Arthropoda</taxon>
        <taxon>Chelicerata</taxon>
        <taxon>Arachnida</taxon>
        <taxon>Acari</taxon>
        <taxon>Parasitiformes</taxon>
        <taxon>Ixodida</taxon>
        <taxon>Ixodoidea</taxon>
        <taxon>Ixodidae</taxon>
        <taxon>Amblyomminae</taxon>
        <taxon>Amblyomma</taxon>
    </lineage>
</organism>
<accession>A0A023FC54</accession>
<feature type="non-terminal residue" evidence="2">
    <location>
        <position position="207"/>
    </location>
</feature>
<keyword evidence="1" id="KW-0732">Signal</keyword>
<proteinExistence type="evidence at transcript level"/>
<dbReference type="EMBL" id="GBBK01005291">
    <property type="protein sequence ID" value="JAC19191.1"/>
    <property type="molecule type" value="mRNA"/>
</dbReference>